<evidence type="ECO:0000256" key="1">
    <source>
        <dbReference type="ARBA" id="ARBA00004651"/>
    </source>
</evidence>
<dbReference type="RefSeq" id="WP_367638400.1">
    <property type="nucleotide sequence ID" value="NZ_JBFNQN010000007.1"/>
</dbReference>
<dbReference type="SUPFAM" id="SSF103481">
    <property type="entry name" value="Multidrug resistance efflux transporter EmrE"/>
    <property type="match status" value="2"/>
</dbReference>
<dbReference type="InterPro" id="IPR051258">
    <property type="entry name" value="Diverse_Substrate_Transporter"/>
</dbReference>
<feature type="domain" description="EamA" evidence="8">
    <location>
        <begin position="7"/>
        <end position="139"/>
    </location>
</feature>
<keyword evidence="4 7" id="KW-0812">Transmembrane</keyword>
<keyword evidence="3" id="KW-1003">Cell membrane</keyword>
<comment type="caution">
    <text evidence="9">The sequence shown here is derived from an EMBL/GenBank/DDBJ whole genome shotgun (WGS) entry which is preliminary data.</text>
</comment>
<feature type="transmembrane region" description="Helical" evidence="7">
    <location>
        <begin position="70"/>
        <end position="90"/>
    </location>
</feature>
<dbReference type="InterPro" id="IPR000620">
    <property type="entry name" value="EamA_dom"/>
</dbReference>
<feature type="domain" description="EamA" evidence="8">
    <location>
        <begin position="149"/>
        <end position="282"/>
    </location>
</feature>
<evidence type="ECO:0000256" key="2">
    <source>
        <dbReference type="ARBA" id="ARBA00007362"/>
    </source>
</evidence>
<dbReference type="EMBL" id="JBFNQN010000007">
    <property type="protein sequence ID" value="MEW9265361.1"/>
    <property type="molecule type" value="Genomic_DNA"/>
</dbReference>
<evidence type="ECO:0000256" key="7">
    <source>
        <dbReference type="SAM" id="Phobius"/>
    </source>
</evidence>
<proteinExistence type="inferred from homology"/>
<feature type="transmembrane region" description="Helical" evidence="7">
    <location>
        <begin position="34"/>
        <end position="58"/>
    </location>
</feature>
<dbReference type="PANTHER" id="PTHR42920:SF5">
    <property type="entry name" value="EAMA DOMAIN-CONTAINING PROTEIN"/>
    <property type="match status" value="1"/>
</dbReference>
<keyword evidence="5 7" id="KW-1133">Transmembrane helix</keyword>
<keyword evidence="6 7" id="KW-0472">Membrane</keyword>
<feature type="transmembrane region" description="Helical" evidence="7">
    <location>
        <begin position="119"/>
        <end position="140"/>
    </location>
</feature>
<dbReference type="Pfam" id="PF00892">
    <property type="entry name" value="EamA"/>
    <property type="match status" value="2"/>
</dbReference>
<accession>A0ABV3P6V5</accession>
<feature type="transmembrane region" description="Helical" evidence="7">
    <location>
        <begin position="184"/>
        <end position="205"/>
    </location>
</feature>
<comment type="subcellular location">
    <subcellularLocation>
        <location evidence="1">Cell membrane</location>
        <topology evidence="1">Multi-pass membrane protein</topology>
    </subcellularLocation>
</comment>
<sequence>MRDRRVDALLLGVAVVWGSSYLAAKVLLDSSAGTGAVLPVLTLRYVGAALALAVVVVLTRARVGRHELRWGLVLGTSQVAVLLLETYGVAGTTATNAGLLISTTILLTPAVEGLWTRSWLPPSFFAAALVAVVGVALLVGGGGWRTPTAGDLLVLAAAVVRACHVTAIGRVTRRVPLDLRGLTFVQTVVGAVVGLVLAPGATTGFATSASAAQWAGLAYLALGCSVFAFLAQSWAVRRTSAARASLLLGTEPLWAVLFGVALAGDALGLTGVLGAVLLLGATAAGQRIELRSAARGPAARERPTAQLAGSEP</sequence>
<comment type="similarity">
    <text evidence="2">Belongs to the EamA transporter family.</text>
</comment>
<reference evidence="9 10" key="1">
    <citation type="submission" date="2024-07" db="EMBL/GenBank/DDBJ databases">
        <authorList>
            <person name="Thanompreechachai J."/>
            <person name="Duangmal K."/>
        </authorList>
    </citation>
    <scope>NUCLEOTIDE SEQUENCE [LARGE SCALE GENOMIC DNA]</scope>
    <source>
        <strain evidence="9 10">KCTC 19886</strain>
    </source>
</reference>
<gene>
    <name evidence="9" type="ORF">AB1207_11430</name>
</gene>
<dbReference type="PANTHER" id="PTHR42920">
    <property type="entry name" value="OS03G0707200 PROTEIN-RELATED"/>
    <property type="match status" value="1"/>
</dbReference>
<dbReference type="InterPro" id="IPR037185">
    <property type="entry name" value="EmrE-like"/>
</dbReference>
<evidence type="ECO:0000313" key="9">
    <source>
        <dbReference type="EMBL" id="MEW9265361.1"/>
    </source>
</evidence>
<evidence type="ECO:0000259" key="8">
    <source>
        <dbReference type="Pfam" id="PF00892"/>
    </source>
</evidence>
<feature type="transmembrane region" description="Helical" evidence="7">
    <location>
        <begin position="255"/>
        <end position="281"/>
    </location>
</feature>
<evidence type="ECO:0000313" key="10">
    <source>
        <dbReference type="Proteomes" id="UP001555826"/>
    </source>
</evidence>
<name>A0ABV3P6V5_9ACTN</name>
<organism evidence="9 10">
    <name type="scientific">Kineococcus endophyticus</name>
    <dbReference type="NCBI Taxonomy" id="1181883"/>
    <lineage>
        <taxon>Bacteria</taxon>
        <taxon>Bacillati</taxon>
        <taxon>Actinomycetota</taxon>
        <taxon>Actinomycetes</taxon>
        <taxon>Kineosporiales</taxon>
        <taxon>Kineosporiaceae</taxon>
        <taxon>Kineococcus</taxon>
    </lineage>
</organism>
<evidence type="ECO:0000256" key="3">
    <source>
        <dbReference type="ARBA" id="ARBA00022475"/>
    </source>
</evidence>
<protein>
    <submittedName>
        <fullName evidence="9">DMT family transporter</fullName>
    </submittedName>
</protein>
<evidence type="ECO:0000256" key="5">
    <source>
        <dbReference type="ARBA" id="ARBA00022989"/>
    </source>
</evidence>
<feature type="transmembrane region" description="Helical" evidence="7">
    <location>
        <begin position="217"/>
        <end position="235"/>
    </location>
</feature>
<dbReference type="Proteomes" id="UP001555826">
    <property type="component" value="Unassembled WGS sequence"/>
</dbReference>
<keyword evidence="10" id="KW-1185">Reference proteome</keyword>
<evidence type="ECO:0000256" key="6">
    <source>
        <dbReference type="ARBA" id="ARBA00023136"/>
    </source>
</evidence>
<evidence type="ECO:0000256" key="4">
    <source>
        <dbReference type="ARBA" id="ARBA00022692"/>
    </source>
</evidence>